<dbReference type="UCSC" id="ZC404.11">
    <property type="organism name" value="c. elegans"/>
</dbReference>
<organism evidence="7 8">
    <name type="scientific">Caenorhabditis elegans</name>
    <dbReference type="NCBI Taxonomy" id="6239"/>
    <lineage>
        <taxon>Eukaryota</taxon>
        <taxon>Metazoa</taxon>
        <taxon>Ecdysozoa</taxon>
        <taxon>Nematoda</taxon>
        <taxon>Chromadorea</taxon>
        <taxon>Rhabditida</taxon>
        <taxon>Rhabditina</taxon>
        <taxon>Rhabditomorpha</taxon>
        <taxon>Rhabditoidea</taxon>
        <taxon>Rhabditidae</taxon>
        <taxon>Peloderinae</taxon>
        <taxon>Caenorhabditis</taxon>
    </lineage>
</organism>
<evidence type="ECO:0000259" key="6">
    <source>
        <dbReference type="PROSITE" id="PS50262"/>
    </source>
</evidence>
<keyword evidence="3 5" id="KW-1133">Transmembrane helix</keyword>
<dbReference type="WormBase" id="ZC404.11">
    <property type="protein sequence ID" value="CE46568"/>
    <property type="gene ID" value="WBGene00022605"/>
    <property type="gene designation" value="dmsr-11"/>
</dbReference>
<dbReference type="STRING" id="6239.ZC404.11.1"/>
<feature type="domain" description="G-protein coupled receptors family 1 profile" evidence="6">
    <location>
        <begin position="56"/>
        <end position="320"/>
    </location>
</feature>
<dbReference type="HOGENOM" id="CLU_066081_0_0_1"/>
<feature type="transmembrane region" description="Helical" evidence="5">
    <location>
        <begin position="76"/>
        <end position="96"/>
    </location>
</feature>
<dbReference type="Proteomes" id="UP000001940">
    <property type="component" value="Chromosome V"/>
</dbReference>
<reference evidence="7 8" key="1">
    <citation type="journal article" date="1998" name="Science">
        <title>Genome sequence of the nematode C. elegans: a platform for investigating biology.</title>
        <authorList>
            <consortium name="The C. elegans sequencing consortium"/>
            <person name="Sulson J.E."/>
            <person name="Waterston R."/>
        </authorList>
    </citation>
    <scope>NUCLEOTIDE SEQUENCE [LARGE SCALE GENOMIC DNA]</scope>
    <source>
        <strain evidence="7 8">Bristol N2</strain>
    </source>
</reference>
<dbReference type="InterPro" id="IPR017452">
    <property type="entry name" value="GPCR_Rhodpsn_7TM"/>
</dbReference>
<dbReference type="GO" id="GO:0008528">
    <property type="term" value="F:G protein-coupled peptide receptor activity"/>
    <property type="evidence" value="ECO:0007669"/>
    <property type="project" value="InterPro"/>
</dbReference>
<dbReference type="CTD" id="191158"/>
<keyword evidence="8" id="KW-1185">Reference proteome</keyword>
<evidence type="ECO:0000256" key="5">
    <source>
        <dbReference type="SAM" id="Phobius"/>
    </source>
</evidence>
<dbReference type="eggNOG" id="ENOG502TJG1">
    <property type="taxonomic scope" value="Eukaryota"/>
</dbReference>
<dbReference type="AlphaFoldDB" id="Q23293"/>
<name>Q23293_CAEEL</name>
<feature type="transmembrane region" description="Helical" evidence="5">
    <location>
        <begin position="158"/>
        <end position="180"/>
    </location>
</feature>
<feature type="transmembrane region" description="Helical" evidence="5">
    <location>
        <begin position="268"/>
        <end position="291"/>
    </location>
</feature>
<dbReference type="GeneID" id="191158"/>
<dbReference type="PaxDb" id="6239-ZC404.11"/>
<feature type="transmembrane region" description="Helical" evidence="5">
    <location>
        <begin position="212"/>
        <end position="236"/>
    </location>
</feature>
<feature type="transmembrane region" description="Helical" evidence="5">
    <location>
        <begin position="41"/>
        <end position="64"/>
    </location>
</feature>
<gene>
    <name evidence="7 9" type="primary">dmsr-11</name>
    <name evidence="7" type="ORF">CELE_ZC404.11</name>
    <name evidence="9" type="ORF">ZC404.11</name>
</gene>
<keyword evidence="7" id="KW-0675">Receptor</keyword>
<dbReference type="OrthoDB" id="5836747at2759"/>
<evidence type="ECO:0000313" key="9">
    <source>
        <dbReference type="WormBase" id="ZC404.11"/>
    </source>
</evidence>
<dbReference type="PANTHER" id="PTHR47419:SF1">
    <property type="entry name" value="G-PROTEIN COUPLED RECEPTORS FAMILY 1 PROFILE DOMAIN-CONTAINING PROTEIN"/>
    <property type="match status" value="1"/>
</dbReference>
<dbReference type="InParanoid" id="Q23293"/>
<dbReference type="RefSeq" id="NP_504725.2">
    <property type="nucleotide sequence ID" value="NM_072324.4"/>
</dbReference>
<dbReference type="PRINTS" id="PR00237">
    <property type="entry name" value="GPCRRHODOPSN"/>
</dbReference>
<comment type="subcellular location">
    <subcellularLocation>
        <location evidence="1">Membrane</location>
    </subcellularLocation>
</comment>
<proteinExistence type="predicted"/>
<evidence type="ECO:0000313" key="8">
    <source>
        <dbReference type="Proteomes" id="UP000001940"/>
    </source>
</evidence>
<dbReference type="PROSITE" id="PS50262">
    <property type="entry name" value="G_PROTEIN_RECEP_F1_2"/>
    <property type="match status" value="1"/>
</dbReference>
<evidence type="ECO:0000256" key="1">
    <source>
        <dbReference type="ARBA" id="ARBA00004370"/>
    </source>
</evidence>
<evidence type="ECO:0000313" key="7">
    <source>
        <dbReference type="EMBL" id="CCD72497.2"/>
    </source>
</evidence>
<keyword evidence="2 5" id="KW-0812">Transmembrane</keyword>
<dbReference type="CDD" id="cd14978">
    <property type="entry name" value="7tmA_FMRFamide_R-like"/>
    <property type="match status" value="1"/>
</dbReference>
<dbReference type="SUPFAM" id="SSF81321">
    <property type="entry name" value="Family A G protein-coupled receptor-like"/>
    <property type="match status" value="1"/>
</dbReference>
<dbReference type="OMA" id="TRKEMRY"/>
<evidence type="ECO:0000256" key="3">
    <source>
        <dbReference type="ARBA" id="ARBA00022989"/>
    </source>
</evidence>
<dbReference type="InterPro" id="IPR000276">
    <property type="entry name" value="GPCR_Rhodpsn"/>
</dbReference>
<dbReference type="KEGG" id="cel:CELE_ZC404.11"/>
<dbReference type="AGR" id="WB:WBGene00022605"/>
<dbReference type="PANTHER" id="PTHR47419">
    <property type="entry name" value="DROMYOSUPPRESSIN RECEPTOR RELATED-RELATED"/>
    <property type="match status" value="1"/>
</dbReference>
<dbReference type="Pfam" id="PF10324">
    <property type="entry name" value="7TM_GPCR_Srw"/>
    <property type="match status" value="1"/>
</dbReference>
<feature type="transmembrane region" description="Helical" evidence="5">
    <location>
        <begin position="303"/>
        <end position="323"/>
    </location>
</feature>
<evidence type="ECO:0000256" key="2">
    <source>
        <dbReference type="ARBA" id="ARBA00022692"/>
    </source>
</evidence>
<feature type="transmembrane region" description="Helical" evidence="5">
    <location>
        <begin position="116"/>
        <end position="137"/>
    </location>
</feature>
<dbReference type="PhylomeDB" id="Q23293"/>
<dbReference type="InterPro" id="IPR019427">
    <property type="entry name" value="7TM_GPCR_serpentine_rcpt_Srw"/>
</dbReference>
<accession>Q23293</accession>
<dbReference type="GO" id="GO:0016020">
    <property type="term" value="C:membrane"/>
    <property type="evidence" value="ECO:0007669"/>
    <property type="project" value="UniProtKB-SubCell"/>
</dbReference>
<dbReference type="FunCoup" id="Q23293">
    <property type="interactions" value="1"/>
</dbReference>
<dbReference type="SMR" id="Q23293"/>
<protein>
    <submittedName>
        <fullName evidence="7">G-protein coupled receptors family 1 profile domain-containing protein</fullName>
    </submittedName>
</protein>
<sequence length="355" mass="40315">MASQYNCTQFLNEFPEPKTEAAINNGIVSFMDALVKAYRPFHYYVLTFIVIFAFFANILILILLTRKEMRYSGVNVTMMLIAVCDLGCAIAGLSQLYLRNFSDNYSSYQTAYAQFIVYYCQIAFHAESLYLAVGMAFCRVITLSSASDSRDTWQSPKYAIRVAVLLCFPVFAVSSFVLFLNSVKEVYADGSVFLDISPLSLANDCLFLKTSIFFSGSCFKILPSILMSMFSIIILIRIKAGKQRSNSLSHNQTDQDAQIDRSTRFIQVVVVVFVITETPQGFFSVLGSISINDYINYYQHLSIFMNILAFFNTTTSFIIYSTLSSKFRKLFAQLFVPDVILEKYGRVFQKLELSF</sequence>
<evidence type="ECO:0000256" key="4">
    <source>
        <dbReference type="ARBA" id="ARBA00023136"/>
    </source>
</evidence>
<dbReference type="Gene3D" id="1.20.1070.10">
    <property type="entry name" value="Rhodopsin 7-helix transmembrane proteins"/>
    <property type="match status" value="1"/>
</dbReference>
<keyword evidence="4 5" id="KW-0472">Membrane</keyword>
<dbReference type="EMBL" id="BX284605">
    <property type="protein sequence ID" value="CCD72497.2"/>
    <property type="molecule type" value="Genomic_DNA"/>
</dbReference>